<feature type="compositionally biased region" description="Low complexity" evidence="1">
    <location>
        <begin position="761"/>
        <end position="776"/>
    </location>
</feature>
<dbReference type="GO" id="GO:0005516">
    <property type="term" value="F:calmodulin binding"/>
    <property type="evidence" value="ECO:0007669"/>
    <property type="project" value="InterPro"/>
</dbReference>
<feature type="compositionally biased region" description="Basic and acidic residues" evidence="1">
    <location>
        <begin position="1394"/>
        <end position="1403"/>
    </location>
</feature>
<feature type="compositionally biased region" description="Low complexity" evidence="1">
    <location>
        <begin position="894"/>
        <end position="907"/>
    </location>
</feature>
<evidence type="ECO:0000259" key="2">
    <source>
        <dbReference type="PROSITE" id="PS50021"/>
    </source>
</evidence>
<dbReference type="OrthoDB" id="2125658at2759"/>
<feature type="region of interest" description="Disordered" evidence="1">
    <location>
        <begin position="25"/>
        <end position="94"/>
    </location>
</feature>
<feature type="region of interest" description="Disordered" evidence="1">
    <location>
        <begin position="1327"/>
        <end position="1353"/>
    </location>
</feature>
<feature type="region of interest" description="Disordered" evidence="1">
    <location>
        <begin position="1386"/>
        <end position="1405"/>
    </location>
</feature>
<dbReference type="InterPro" id="IPR036872">
    <property type="entry name" value="CH_dom_sf"/>
</dbReference>
<organism evidence="3 4">
    <name type="scientific">Chionoecetes opilio</name>
    <name type="common">Atlantic snow crab</name>
    <name type="synonym">Cancer opilio</name>
    <dbReference type="NCBI Taxonomy" id="41210"/>
    <lineage>
        <taxon>Eukaryota</taxon>
        <taxon>Metazoa</taxon>
        <taxon>Ecdysozoa</taxon>
        <taxon>Arthropoda</taxon>
        <taxon>Crustacea</taxon>
        <taxon>Multicrustacea</taxon>
        <taxon>Malacostraca</taxon>
        <taxon>Eumalacostraca</taxon>
        <taxon>Eucarida</taxon>
        <taxon>Decapoda</taxon>
        <taxon>Pleocyemata</taxon>
        <taxon>Brachyura</taxon>
        <taxon>Eubrachyura</taxon>
        <taxon>Majoidea</taxon>
        <taxon>Majidae</taxon>
        <taxon>Chionoecetes</taxon>
    </lineage>
</organism>
<evidence type="ECO:0000256" key="1">
    <source>
        <dbReference type="SAM" id="MobiDB-lite"/>
    </source>
</evidence>
<reference evidence="3" key="1">
    <citation type="submission" date="2020-07" db="EMBL/GenBank/DDBJ databases">
        <title>The High-quality genome of the commercially important snow crab, Chionoecetes opilio.</title>
        <authorList>
            <person name="Jeong J.-H."/>
            <person name="Ryu S."/>
        </authorList>
    </citation>
    <scope>NUCLEOTIDE SEQUENCE</scope>
    <source>
        <strain evidence="3">MADBK_172401_WGS</strain>
        <tissue evidence="3">Digestive gland</tissue>
    </source>
</reference>
<dbReference type="GO" id="GO:0007026">
    <property type="term" value="P:negative regulation of microtubule depolymerization"/>
    <property type="evidence" value="ECO:0007669"/>
    <property type="project" value="TreeGrafter"/>
</dbReference>
<evidence type="ECO:0000313" key="3">
    <source>
        <dbReference type="EMBL" id="KAG0727117.1"/>
    </source>
</evidence>
<evidence type="ECO:0000313" key="4">
    <source>
        <dbReference type="Proteomes" id="UP000770661"/>
    </source>
</evidence>
<dbReference type="PANTHER" id="PTHR21595">
    <property type="entry name" value="PATRONIN"/>
    <property type="match status" value="1"/>
</dbReference>
<feature type="compositionally biased region" description="Low complexity" evidence="1">
    <location>
        <begin position="661"/>
        <end position="672"/>
    </location>
</feature>
<dbReference type="InterPro" id="IPR058042">
    <property type="entry name" value="CAMSAP_N"/>
</dbReference>
<feature type="region of interest" description="Disordered" evidence="1">
    <location>
        <begin position="512"/>
        <end position="535"/>
    </location>
</feature>
<feature type="region of interest" description="Disordered" evidence="1">
    <location>
        <begin position="298"/>
        <end position="333"/>
    </location>
</feature>
<feature type="region of interest" description="Disordered" evidence="1">
    <location>
        <begin position="878"/>
        <end position="918"/>
    </location>
</feature>
<dbReference type="InterPro" id="IPR022613">
    <property type="entry name" value="CH_CAMSAP_2"/>
</dbReference>
<proteinExistence type="predicted"/>
<dbReference type="PROSITE" id="PS50021">
    <property type="entry name" value="CH"/>
    <property type="match status" value="1"/>
</dbReference>
<dbReference type="EMBL" id="JACEEZ010003698">
    <property type="protein sequence ID" value="KAG0727117.1"/>
    <property type="molecule type" value="Genomic_DNA"/>
</dbReference>
<feature type="compositionally biased region" description="Basic and acidic residues" evidence="1">
    <location>
        <begin position="180"/>
        <end position="190"/>
    </location>
</feature>
<feature type="region of interest" description="Disordered" evidence="1">
    <location>
        <begin position="113"/>
        <end position="139"/>
    </location>
</feature>
<dbReference type="GO" id="GO:0051011">
    <property type="term" value="F:microtubule minus-end binding"/>
    <property type="evidence" value="ECO:0007669"/>
    <property type="project" value="TreeGrafter"/>
</dbReference>
<feature type="compositionally biased region" description="Polar residues" evidence="1">
    <location>
        <begin position="701"/>
        <end position="720"/>
    </location>
</feature>
<feature type="compositionally biased region" description="Basic and acidic residues" evidence="1">
    <location>
        <begin position="591"/>
        <end position="600"/>
    </location>
</feature>
<accession>A0A8J4YH11</accession>
<gene>
    <name evidence="3" type="primary">Patronin_2</name>
    <name evidence="3" type="ORF">GWK47_035315</name>
</gene>
<feature type="compositionally biased region" description="Basic and acidic residues" evidence="1">
    <location>
        <begin position="723"/>
        <end position="755"/>
    </location>
</feature>
<feature type="compositionally biased region" description="Low complexity" evidence="1">
    <location>
        <begin position="1154"/>
        <end position="1171"/>
    </location>
</feature>
<comment type="caution">
    <text evidence="3">The sequence shown here is derived from an EMBL/GenBank/DDBJ whole genome shotgun (WGS) entry which is preliminary data.</text>
</comment>
<dbReference type="Pfam" id="PF11971">
    <property type="entry name" value="CAMSAP_CH"/>
    <property type="match status" value="1"/>
</dbReference>
<dbReference type="GO" id="GO:0036449">
    <property type="term" value="C:microtubule minus-end"/>
    <property type="evidence" value="ECO:0007669"/>
    <property type="project" value="TreeGrafter"/>
</dbReference>
<protein>
    <submittedName>
        <fullName evidence="3">Patronin</fullName>
    </submittedName>
</protein>
<feature type="region of interest" description="Disordered" evidence="1">
    <location>
        <begin position="1137"/>
        <end position="1186"/>
    </location>
</feature>
<feature type="domain" description="Calponin-homology (CH)" evidence="2">
    <location>
        <begin position="1623"/>
        <end position="1751"/>
    </location>
</feature>
<feature type="compositionally biased region" description="Polar residues" evidence="1">
    <location>
        <begin position="67"/>
        <end position="78"/>
    </location>
</feature>
<feature type="region of interest" description="Disordered" evidence="1">
    <location>
        <begin position="1273"/>
        <end position="1313"/>
    </location>
</feature>
<sequence>MQDLLVQGGVDGGVTVQASEGKMRLLGNKVKGDGPPLIRDGTPPPGPPCDALPVHEESKEGVGSAEQPPSGSDTDSVYTSQRAAARSRTADLVSDADSWDDLEQNFARVYEPIPGRLRGRGHAAPPRQRESGGGGPHQQQVVAEVHYAASDTDSEFGETDYVTRSELYHNIHNLHDTLARRKEGREEDTNSWRSVPSQPDDPIYISRSEILSRVDPTYASRSRVDSTYASRAEVSRGGRKARLREATYVSRSEILSRLKGMREDDERSLDVAHAADASWDVCSCVSCEHCGNEHASASEAECPCSPDAADKRHEGPTIHSRTPSPTAGSLLSQDSWSNGEFEKIYEPLPVLRQEHLVNRTLEEQEKRLRNLVRAEEERATLRKPQYLPVDVWSISESEDVYESLARVARASVRAGGPNGGSQRVAARRDAELEVEQYVKELLVGHEGGVEAPAEGPVVQAITRHIWQHLHMKDFSNEEERNHEIRERLKEALAQDWETLSNINLGHIYVPMEDSTKSTPKLPPRERENTDYDTFGSIDSLIFEPKVATPNDHDGDSDRHSVDRLLDLALDQPYGDPALTAKILLAAQEARAEARGGGAHDEEGEEEEETPAPTPVSSVTLPESEPDHFLYDADEETTQQEKQADQSLRSRKKSSAVGGGQRAAAAAAAAAVARGRRAAEPEWSPRQAASTEENLQRFGPGETQSLRKTQSSLSQKDSQGYESFKLDFQRLSGERLRIPSEEDSTYDYHPDHRSPLDHGGASTTTTSRDTSCSETDSAASFESAIFMGEQLESEPRRKKFQSAFRHKFVVNRGNESDTSDLMENKSVSLGTHPYLDSDTSWDYMEAGHAPQDPHRYVPAPLPVPGPRVVANLRRKLTDGPEDFEAPQHPQTPGEAPNSPASFPSASPAPTLPPSTEPDEEVGRRLFRVYQRRQECSVEARQGGTSTTTTSHEYQDVEDMYDVCGRARQPTPPVVLLKHHVYQSIESLASRLSSGPSLKTAATDATLEEGELQMYGSRHGEPIYGVRNSRLFHSMNGAFVSRESEKGDKTPVVIRKGEAVELTEEMFKCGVAGGVDPSLAHMTFHTTLMPATRDTMFFHNTVSSTESREIHSYENDSEMFGARAEVCEEMLGASRERLVEEEQKEKEEEEERQSQKEVASASAASAEPEAVTVVEEKPCEEEQGASTDKIRRVQRLGVSITGNNDMMIRELKLKLRSKFSDSQEEEEAEAEAEAEAARDSLAKSPLMASMSSDSVAIKREQLAPHMNKILGSLHQRRMSQSHAEKQEAAPEICLDSAPPREAKEAKQEKNEKERETIRVARTDGGVEQVYVPTPDYTPASTLPRTGPSSPPPPLPPLYSFPSQDLSFDLADLAKFVHEHFNHNKEVYREPHHHHQEPRPPHHPEDPEAAAVTGCCVRFDMSRKLASLNATWSDLESLIFADEPGSEAEAAAGGVLPLSRMEGYRGGEGLLWEQLAQMRRSTAPEDQERWQLEKTKRMLLWIHLSGDSAYARWCHGSRWWKSVWPGPLQGVEHLKPGIVHRLANADLYCSALANIYGDPNFHNLSHWNIIQALARKGVYVAEPTDVALTETVLIQVSPIKMVVVAERVVAVLQRLGGGTAPERAPQDQEEALVLWVSCITQALQERIHHHAQAQDHELPVFPRIQDLSDLSDGIGLAALVAFYCPQELSWQDIAVADPPSIADSLYNVGLAIRFCQDSLPYNPCLLTREDVVYMHSSVKQNVLAFAAELFFLLELEPVSCVCLPGTKKMSTKYIQLSSPGLCYDSFAGSGCVKAV</sequence>
<feature type="compositionally biased region" description="Acidic residues" evidence="1">
    <location>
        <begin position="1220"/>
        <end position="1232"/>
    </location>
</feature>
<dbReference type="InterPro" id="IPR001715">
    <property type="entry name" value="CH_dom"/>
</dbReference>
<dbReference type="Pfam" id="PF25532">
    <property type="entry name" value="CH_CAMSAP2_N"/>
    <property type="match status" value="1"/>
</dbReference>
<dbReference type="Proteomes" id="UP000770661">
    <property type="component" value="Unassembled WGS sequence"/>
</dbReference>
<feature type="region of interest" description="Disordered" evidence="1">
    <location>
        <begin position="1220"/>
        <end position="1248"/>
    </location>
</feature>
<feature type="region of interest" description="Disordered" evidence="1">
    <location>
        <begin position="180"/>
        <end position="200"/>
    </location>
</feature>
<dbReference type="InterPro" id="IPR032940">
    <property type="entry name" value="CAMSAP"/>
</dbReference>
<dbReference type="PANTHER" id="PTHR21595:SF0">
    <property type="entry name" value="PATRONIN"/>
    <property type="match status" value="1"/>
</dbReference>
<feature type="compositionally biased region" description="Basic and acidic residues" evidence="1">
    <location>
        <begin position="1296"/>
        <end position="1313"/>
    </location>
</feature>
<name>A0A8J4YH11_CHIOP</name>
<feature type="compositionally biased region" description="Polar residues" evidence="1">
    <location>
        <begin position="319"/>
        <end position="333"/>
    </location>
</feature>
<dbReference type="SUPFAM" id="SSF47576">
    <property type="entry name" value="Calponin-homology domain, CH-domain"/>
    <property type="match status" value="1"/>
</dbReference>
<dbReference type="GO" id="GO:0031122">
    <property type="term" value="P:cytoplasmic microtubule organization"/>
    <property type="evidence" value="ECO:0007669"/>
    <property type="project" value="TreeGrafter"/>
</dbReference>
<keyword evidence="4" id="KW-1185">Reference proteome</keyword>
<feature type="region of interest" description="Disordered" evidence="1">
    <location>
        <begin position="591"/>
        <end position="777"/>
    </location>
</feature>